<accession>A0A8X7C0C7</accession>
<evidence type="ECO:0000313" key="4">
    <source>
        <dbReference type="EMBL" id="GFY49232.1"/>
    </source>
</evidence>
<comment type="caution">
    <text evidence="4">The sequence shown here is derived from an EMBL/GenBank/DDBJ whole genome shotgun (WGS) entry which is preliminary data.</text>
</comment>
<feature type="compositionally biased region" description="Basic and acidic residues" evidence="2">
    <location>
        <begin position="40"/>
        <end position="53"/>
    </location>
</feature>
<keyword evidence="1" id="KW-0863">Zinc-finger</keyword>
<protein>
    <recommendedName>
        <fullName evidence="3">C2H2-type domain-containing protein</fullName>
    </recommendedName>
</protein>
<organism evidence="4 5">
    <name type="scientific">Trichonephila inaurata madagascariensis</name>
    <dbReference type="NCBI Taxonomy" id="2747483"/>
    <lineage>
        <taxon>Eukaryota</taxon>
        <taxon>Metazoa</taxon>
        <taxon>Ecdysozoa</taxon>
        <taxon>Arthropoda</taxon>
        <taxon>Chelicerata</taxon>
        <taxon>Arachnida</taxon>
        <taxon>Araneae</taxon>
        <taxon>Araneomorphae</taxon>
        <taxon>Entelegynae</taxon>
        <taxon>Araneoidea</taxon>
        <taxon>Nephilidae</taxon>
        <taxon>Trichonephila</taxon>
        <taxon>Trichonephila inaurata</taxon>
    </lineage>
</organism>
<name>A0A8X7C0C7_9ARAC</name>
<keyword evidence="5" id="KW-1185">Reference proteome</keyword>
<evidence type="ECO:0000313" key="5">
    <source>
        <dbReference type="Proteomes" id="UP000886998"/>
    </source>
</evidence>
<gene>
    <name evidence="4" type="ORF">TNIN_25031</name>
</gene>
<dbReference type="EMBL" id="BMAV01006892">
    <property type="protein sequence ID" value="GFY49232.1"/>
    <property type="molecule type" value="Genomic_DNA"/>
</dbReference>
<dbReference type="GO" id="GO:0008270">
    <property type="term" value="F:zinc ion binding"/>
    <property type="evidence" value="ECO:0007669"/>
    <property type="project" value="UniProtKB-KW"/>
</dbReference>
<dbReference type="PROSITE" id="PS00028">
    <property type="entry name" value="ZINC_FINGER_C2H2_1"/>
    <property type="match status" value="1"/>
</dbReference>
<dbReference type="PROSITE" id="PS50157">
    <property type="entry name" value="ZINC_FINGER_C2H2_2"/>
    <property type="match status" value="1"/>
</dbReference>
<sequence>MSNNTLDGKCNNFKNKTKKEIKKKKLFSDSILKRKRCSKEKKGKEKGPERKSAIERRALGQMVFDDGVHHNRKNEDTCYGNVKGIFNCVHCYSVFHNGVTYCNHLCDGKRSVGYLCEICEEILKTASEYAVHVRNHMD</sequence>
<dbReference type="AlphaFoldDB" id="A0A8X7C0C7"/>
<keyword evidence="1" id="KW-0479">Metal-binding</keyword>
<feature type="region of interest" description="Disordered" evidence="2">
    <location>
        <begin position="33"/>
        <end position="53"/>
    </location>
</feature>
<evidence type="ECO:0000256" key="2">
    <source>
        <dbReference type="SAM" id="MobiDB-lite"/>
    </source>
</evidence>
<evidence type="ECO:0000259" key="3">
    <source>
        <dbReference type="PROSITE" id="PS50157"/>
    </source>
</evidence>
<keyword evidence="1" id="KW-0862">Zinc</keyword>
<dbReference type="InterPro" id="IPR013087">
    <property type="entry name" value="Znf_C2H2_type"/>
</dbReference>
<proteinExistence type="predicted"/>
<dbReference type="Proteomes" id="UP000886998">
    <property type="component" value="Unassembled WGS sequence"/>
</dbReference>
<dbReference type="OrthoDB" id="10505598at2759"/>
<reference evidence="4" key="1">
    <citation type="submission" date="2020-08" db="EMBL/GenBank/DDBJ databases">
        <title>Multicomponent nature underlies the extraordinary mechanical properties of spider dragline silk.</title>
        <authorList>
            <person name="Kono N."/>
            <person name="Nakamura H."/>
            <person name="Mori M."/>
            <person name="Yoshida Y."/>
            <person name="Ohtoshi R."/>
            <person name="Malay A.D."/>
            <person name="Moran D.A.P."/>
            <person name="Tomita M."/>
            <person name="Numata K."/>
            <person name="Arakawa K."/>
        </authorList>
    </citation>
    <scope>NUCLEOTIDE SEQUENCE</scope>
</reference>
<feature type="domain" description="C2H2-type" evidence="3">
    <location>
        <begin position="114"/>
        <end position="138"/>
    </location>
</feature>
<evidence type="ECO:0000256" key="1">
    <source>
        <dbReference type="PROSITE-ProRule" id="PRU00042"/>
    </source>
</evidence>